<reference evidence="1 2" key="1">
    <citation type="submission" date="2024-06" db="EMBL/GenBank/DDBJ databases">
        <title>The Natural Products Discovery Center: Release of the First 8490 Sequenced Strains for Exploring Actinobacteria Biosynthetic Diversity.</title>
        <authorList>
            <person name="Kalkreuter E."/>
            <person name="Kautsar S.A."/>
            <person name="Yang D."/>
            <person name="Bader C.D."/>
            <person name="Teijaro C.N."/>
            <person name="Fluegel L."/>
            <person name="Davis C.M."/>
            <person name="Simpson J.R."/>
            <person name="Lauterbach L."/>
            <person name="Steele A.D."/>
            <person name="Gui C."/>
            <person name="Meng S."/>
            <person name="Li G."/>
            <person name="Viehrig K."/>
            <person name="Ye F."/>
            <person name="Su P."/>
            <person name="Kiefer A.F."/>
            <person name="Nichols A."/>
            <person name="Cepeda A.J."/>
            <person name="Yan W."/>
            <person name="Fan B."/>
            <person name="Jiang Y."/>
            <person name="Adhikari A."/>
            <person name="Zheng C.-J."/>
            <person name="Schuster L."/>
            <person name="Cowan T.M."/>
            <person name="Smanski M.J."/>
            <person name="Chevrette M.G."/>
            <person name="De Carvalho L.P.S."/>
            <person name="Shen B."/>
        </authorList>
    </citation>
    <scope>NUCLEOTIDE SEQUENCE [LARGE SCALE GENOMIC DNA]</scope>
    <source>
        <strain evidence="1 2">NPDC050100</strain>
    </source>
</reference>
<gene>
    <name evidence="1" type="ORF">AB0I59_34500</name>
</gene>
<dbReference type="EMBL" id="JBFALK010000024">
    <property type="protein sequence ID" value="MEV0973736.1"/>
    <property type="molecule type" value="Genomic_DNA"/>
</dbReference>
<dbReference type="RefSeq" id="WP_061257022.1">
    <property type="nucleotide sequence ID" value="NZ_JBFALK010000024.1"/>
</dbReference>
<comment type="caution">
    <text evidence="1">The sequence shown here is derived from an EMBL/GenBank/DDBJ whole genome shotgun (WGS) entry which is preliminary data.</text>
</comment>
<keyword evidence="2" id="KW-1185">Reference proteome</keyword>
<evidence type="ECO:0000313" key="2">
    <source>
        <dbReference type="Proteomes" id="UP001551675"/>
    </source>
</evidence>
<proteinExistence type="predicted"/>
<dbReference type="Proteomes" id="UP001551675">
    <property type="component" value="Unassembled WGS sequence"/>
</dbReference>
<sequence length="97" mass="11363">MAVIIHRPRVAWEGARVFVRAAPSDAYWWLGDMVGHYLGVMYQLKLAETRLRLQLEDVVPEEIGAWRFRLDELLRDRPELTGLLGDLIEETSYRLPR</sequence>
<accession>A0ABV3GQ48</accession>
<organism evidence="1 2">
    <name type="scientific">Microtetraspora glauca</name>
    <dbReference type="NCBI Taxonomy" id="1996"/>
    <lineage>
        <taxon>Bacteria</taxon>
        <taxon>Bacillati</taxon>
        <taxon>Actinomycetota</taxon>
        <taxon>Actinomycetes</taxon>
        <taxon>Streptosporangiales</taxon>
        <taxon>Streptosporangiaceae</taxon>
        <taxon>Microtetraspora</taxon>
    </lineage>
</organism>
<protein>
    <submittedName>
        <fullName evidence="1">Uncharacterized protein</fullName>
    </submittedName>
</protein>
<evidence type="ECO:0000313" key="1">
    <source>
        <dbReference type="EMBL" id="MEV0973736.1"/>
    </source>
</evidence>
<name>A0ABV3GQ48_MICGL</name>